<evidence type="ECO:0000256" key="1">
    <source>
        <dbReference type="SAM" id="MobiDB-lite"/>
    </source>
</evidence>
<sequence>MSKTILTTAFATYQAQCNAAGHPVILDEFVFALIPHQDPNAPIHPEETLPTNEMIKGRFKITQKGMINPDAVVYSIILGTEIGSWDFNWIGLVNSDTNLVAAITHTVPQTKVKANPANNIEGDTLTRNIITSYVNAAKLTDINVTADVWQLDFNQRLMAMDDRVRLENTDTYGVSSFIGDAWLVTPENEGAVIHSGTGYVQGLQCINLQRIPLDINAVSFPQTVYLDVSFDGSVNSEWHTKTRIVITNHYPDKQIEKGITHYSVPLATINSLSDITDLRTPDWRTYHLNEKNDPHPQYAQKSDVDTYVSLTSTDKAGLIELATQEEVNTGIDNQKAVTPATLKPVIDDTKNYASEQARQEANRVKSEIYGGIPATTLDTIAEVAEALTETGDAVASLFQQLGEKLPKTVFDAFKKTVTDSLNNKLGKTEKAADSSKLDGLGVTAFLRDNGWNASPGQDANTQPNMSTDFSYANNAPYNGPLTRIGSGDYSLQLNNGYSARNERRLSFRSKNGDSRSWNPWTGIMTGEVAFNGMSTSGQWHKLAIVTMPNSASTAVIEINNGSGFNVGTANQVGTQKIYLRTGNGTPATGLTIMSISDGGLSLMVTDMGYRAIGNNQYEIYALASQYPDAGLAWRAWTSLNAEFKWIGNAVGTAQPTGLTKWLGTTITYNSQYKQTGVLTGVLWHGGTIPVPAGFSRSQCHYIVSLNDSGTGTWDVDENGNYNHYRTRCSVNQSNGVITALRDVVFHGRGNIETACGANYMVIATR</sequence>
<proteinExistence type="predicted"/>
<dbReference type="Proteomes" id="UP000813876">
    <property type="component" value="Unassembled WGS sequence"/>
</dbReference>
<feature type="domain" description="Phage tail fibre protein N-terminal" evidence="2">
    <location>
        <begin position="3"/>
        <end position="158"/>
    </location>
</feature>
<dbReference type="RefSeq" id="WP_232581260.1">
    <property type="nucleotide sequence ID" value="NZ_WMCP01000011.1"/>
</dbReference>
<evidence type="ECO:0000313" key="4">
    <source>
        <dbReference type="Proteomes" id="UP000813876"/>
    </source>
</evidence>
<accession>A0AAW4ZSV6</accession>
<comment type="caution">
    <text evidence="3">The sequence shown here is derived from an EMBL/GenBank/DDBJ whole genome shotgun (WGS) entry which is preliminary data.</text>
</comment>
<name>A0AAW4ZSV6_PHOPO</name>
<dbReference type="AlphaFoldDB" id="A0AAW4ZSV6"/>
<dbReference type="Pfam" id="PF12571">
    <property type="entry name" value="Phage_tail_fib"/>
    <property type="match status" value="1"/>
</dbReference>
<gene>
    <name evidence="3" type="ORF">GLP33_10640</name>
</gene>
<feature type="region of interest" description="Disordered" evidence="1">
    <location>
        <begin position="451"/>
        <end position="472"/>
    </location>
</feature>
<reference evidence="3" key="1">
    <citation type="submission" date="2019-11" db="EMBL/GenBank/DDBJ databases">
        <title>Comparative genomics of photobacteria reveal adaptation to distinct habitats.</title>
        <authorList>
            <person name="Fuertes-Perez S."/>
            <person name="Hilgarth M."/>
            <person name="Vogel R.F."/>
        </authorList>
    </citation>
    <scope>NUCLEOTIDE SEQUENCE</scope>
    <source>
        <strain evidence="3">TMW2.2145</strain>
    </source>
</reference>
<evidence type="ECO:0000313" key="3">
    <source>
        <dbReference type="EMBL" id="MCF2302187.1"/>
    </source>
</evidence>
<protein>
    <recommendedName>
        <fullName evidence="2">Phage tail fibre protein N-terminal domain-containing protein</fullName>
    </recommendedName>
</protein>
<dbReference type="InterPro" id="IPR022225">
    <property type="entry name" value="Phage_tail_fibre_N"/>
</dbReference>
<organism evidence="3 4">
    <name type="scientific">Photobacterium phosphoreum</name>
    <dbReference type="NCBI Taxonomy" id="659"/>
    <lineage>
        <taxon>Bacteria</taxon>
        <taxon>Pseudomonadati</taxon>
        <taxon>Pseudomonadota</taxon>
        <taxon>Gammaproteobacteria</taxon>
        <taxon>Vibrionales</taxon>
        <taxon>Vibrionaceae</taxon>
        <taxon>Photobacterium</taxon>
    </lineage>
</organism>
<evidence type="ECO:0000259" key="2">
    <source>
        <dbReference type="Pfam" id="PF12571"/>
    </source>
</evidence>
<dbReference type="EMBL" id="WMCP01000011">
    <property type="protein sequence ID" value="MCF2302187.1"/>
    <property type="molecule type" value="Genomic_DNA"/>
</dbReference>